<evidence type="ECO:0000256" key="5">
    <source>
        <dbReference type="ARBA" id="ARBA00023180"/>
    </source>
</evidence>
<comment type="similarity">
    <text evidence="1">Belongs to the peptidase S28 family.</text>
</comment>
<dbReference type="InterPro" id="IPR029058">
    <property type="entry name" value="AB_hydrolase_fold"/>
</dbReference>
<dbReference type="GO" id="GO:0070008">
    <property type="term" value="F:serine-type exopeptidase activity"/>
    <property type="evidence" value="ECO:0007669"/>
    <property type="project" value="InterPro"/>
</dbReference>
<dbReference type="Gene3D" id="1.20.120.980">
    <property type="entry name" value="Serine carboxypeptidase S28, SKS domain"/>
    <property type="match status" value="1"/>
</dbReference>
<evidence type="ECO:0000256" key="4">
    <source>
        <dbReference type="ARBA" id="ARBA00022801"/>
    </source>
</evidence>
<dbReference type="Pfam" id="PF05577">
    <property type="entry name" value="Peptidase_S28"/>
    <property type="match status" value="1"/>
</dbReference>
<dbReference type="GO" id="GO:0008239">
    <property type="term" value="F:dipeptidyl-peptidase activity"/>
    <property type="evidence" value="ECO:0007669"/>
    <property type="project" value="TreeGrafter"/>
</dbReference>
<dbReference type="GO" id="GO:0006508">
    <property type="term" value="P:proteolysis"/>
    <property type="evidence" value="ECO:0007669"/>
    <property type="project" value="UniProtKB-KW"/>
</dbReference>
<evidence type="ECO:0008006" key="8">
    <source>
        <dbReference type="Google" id="ProtNLM"/>
    </source>
</evidence>
<dbReference type="PANTHER" id="PTHR11010:SF11">
    <property type="entry name" value="THYMUS-SPECIFIC SERINE PROTEASE"/>
    <property type="match status" value="1"/>
</dbReference>
<dbReference type="PANTHER" id="PTHR11010">
    <property type="entry name" value="PROTEASE S28 PRO-X CARBOXYPEPTIDASE-RELATED"/>
    <property type="match status" value="1"/>
</dbReference>
<evidence type="ECO:0000313" key="7">
    <source>
        <dbReference type="Proteomes" id="UP001178507"/>
    </source>
</evidence>
<keyword evidence="3" id="KW-0732">Signal</keyword>
<dbReference type="SUPFAM" id="SSF53474">
    <property type="entry name" value="alpha/beta-Hydrolases"/>
    <property type="match status" value="1"/>
</dbReference>
<evidence type="ECO:0000313" key="6">
    <source>
        <dbReference type="EMBL" id="CAJ1405315.1"/>
    </source>
</evidence>
<keyword evidence="5" id="KW-0325">Glycoprotein</keyword>
<evidence type="ECO:0000256" key="2">
    <source>
        <dbReference type="ARBA" id="ARBA00022670"/>
    </source>
</evidence>
<comment type="caution">
    <text evidence="6">The sequence shown here is derived from an EMBL/GenBank/DDBJ whole genome shotgun (WGS) entry which is preliminary data.</text>
</comment>
<keyword evidence="2" id="KW-0645">Protease</keyword>
<dbReference type="AlphaFoldDB" id="A0AA36JH43"/>
<accession>A0AA36JH43</accession>
<dbReference type="Proteomes" id="UP001178507">
    <property type="component" value="Unassembled WGS sequence"/>
</dbReference>
<name>A0AA36JH43_9DINO</name>
<reference evidence="6" key="1">
    <citation type="submission" date="2023-08" db="EMBL/GenBank/DDBJ databases">
        <authorList>
            <person name="Chen Y."/>
            <person name="Shah S."/>
            <person name="Dougan E. K."/>
            <person name="Thang M."/>
            <person name="Chan C."/>
        </authorList>
    </citation>
    <scope>NUCLEOTIDE SEQUENCE</scope>
</reference>
<gene>
    <name evidence="6" type="ORF">EVOR1521_LOCUS27560</name>
</gene>
<keyword evidence="7" id="KW-1185">Reference proteome</keyword>
<sequence length="525" mass="58994">MGLWNHLSPPQIDVQDPSTIRKFCGQKLDHFDPEDTRTWCQRYVVNRTHYEEGGPVFICIDGEDTPWGQKRRPYTLACNNMVELAASFKAAIVALEHRYYSGDAFDGVKDFSTKNLKYHSSRQALADLSRFHDYANKKYRTAGAPWVTFGGSYPGTLSAWARMLYPNKFVASVASSAPLTAEAVDVADFRGSVNYIGYLDVVSSALTAPSVGGTPECLATITEGHEQAIEPMVTFRRRELEKKFNLCGEKPLDSTDNIAFWAGNGVISTVPQYNSATCEHTSCNVKLLCGNLSSMRSSSDSAMDALEMMQKFQQDVQLGHDRHNPSRSTPVGFFFFARKELSITEKVNGSSPETEGMFGRLWTYQTCTEFGWYQTCEEGSNCPFTRGYNTIEWALDLCRLLFDISPEEVRENIESTNSFYGGADIDAPWIDWNAVKATRVVFPNGEVDPWHWEGCLVSPRPSVDTIFVKGASHCEWMHAEKPGMPEQLILAKSLARKYFFLNWVLNSLHSPHGPWSQDRGSKDPQ</sequence>
<protein>
    <recommendedName>
        <fullName evidence="8">Thymus-specific serine protease</fullName>
    </recommendedName>
</protein>
<dbReference type="InterPro" id="IPR008758">
    <property type="entry name" value="Peptidase_S28"/>
</dbReference>
<dbReference type="Gene3D" id="3.40.50.1820">
    <property type="entry name" value="alpha/beta hydrolase"/>
    <property type="match status" value="1"/>
</dbReference>
<dbReference type="EMBL" id="CAUJNA010003579">
    <property type="protein sequence ID" value="CAJ1405315.1"/>
    <property type="molecule type" value="Genomic_DNA"/>
</dbReference>
<evidence type="ECO:0000256" key="1">
    <source>
        <dbReference type="ARBA" id="ARBA00011079"/>
    </source>
</evidence>
<evidence type="ECO:0000256" key="3">
    <source>
        <dbReference type="ARBA" id="ARBA00022729"/>
    </source>
</evidence>
<dbReference type="InterPro" id="IPR042269">
    <property type="entry name" value="Ser_carbopepase_S28_SKS"/>
</dbReference>
<organism evidence="6 7">
    <name type="scientific">Effrenium voratum</name>
    <dbReference type="NCBI Taxonomy" id="2562239"/>
    <lineage>
        <taxon>Eukaryota</taxon>
        <taxon>Sar</taxon>
        <taxon>Alveolata</taxon>
        <taxon>Dinophyceae</taxon>
        <taxon>Suessiales</taxon>
        <taxon>Symbiodiniaceae</taxon>
        <taxon>Effrenium</taxon>
    </lineage>
</organism>
<keyword evidence="4" id="KW-0378">Hydrolase</keyword>
<proteinExistence type="inferred from homology"/>